<comment type="similarity">
    <text evidence="2">Belongs to the PheA/TfdB FAD monooxygenase family.</text>
</comment>
<name>A0AAW0DF78_9AGAR</name>
<dbReference type="PANTHER" id="PTHR43004:SF19">
    <property type="entry name" value="BINDING MONOOXYGENASE, PUTATIVE (JCVI)-RELATED"/>
    <property type="match status" value="1"/>
</dbReference>
<gene>
    <name evidence="8" type="ORF">VNI00_004452</name>
</gene>
<keyword evidence="5" id="KW-0560">Oxidoreductase</keyword>
<evidence type="ECO:0000256" key="5">
    <source>
        <dbReference type="ARBA" id="ARBA00023002"/>
    </source>
</evidence>
<dbReference type="Pfam" id="PF07976">
    <property type="entry name" value="Phe_hydrox_dim"/>
    <property type="match status" value="1"/>
</dbReference>
<evidence type="ECO:0008006" key="10">
    <source>
        <dbReference type="Google" id="ProtNLM"/>
    </source>
</evidence>
<evidence type="ECO:0000259" key="7">
    <source>
        <dbReference type="Pfam" id="PF07976"/>
    </source>
</evidence>
<dbReference type="InterPro" id="IPR036188">
    <property type="entry name" value="FAD/NAD-bd_sf"/>
</dbReference>
<dbReference type="GO" id="GO:0071949">
    <property type="term" value="F:FAD binding"/>
    <property type="evidence" value="ECO:0007669"/>
    <property type="project" value="InterPro"/>
</dbReference>
<evidence type="ECO:0000256" key="2">
    <source>
        <dbReference type="ARBA" id="ARBA00007801"/>
    </source>
</evidence>
<keyword evidence="4" id="KW-0274">FAD</keyword>
<dbReference type="SUPFAM" id="SSF52833">
    <property type="entry name" value="Thioredoxin-like"/>
    <property type="match status" value="1"/>
</dbReference>
<dbReference type="Proteomes" id="UP001383192">
    <property type="component" value="Unassembled WGS sequence"/>
</dbReference>
<dbReference type="InterPro" id="IPR012941">
    <property type="entry name" value="Phe_hydrox_C_dim_dom"/>
</dbReference>
<dbReference type="EMBL" id="JAYKXP010000012">
    <property type="protein sequence ID" value="KAK7051478.1"/>
    <property type="molecule type" value="Genomic_DNA"/>
</dbReference>
<reference evidence="8 9" key="1">
    <citation type="submission" date="2024-01" db="EMBL/GenBank/DDBJ databases">
        <title>A draft genome for a cacao thread blight-causing isolate of Paramarasmius palmivorus.</title>
        <authorList>
            <person name="Baruah I.K."/>
            <person name="Bukari Y."/>
            <person name="Amoako-Attah I."/>
            <person name="Meinhardt L.W."/>
            <person name="Bailey B.A."/>
            <person name="Cohen S.P."/>
        </authorList>
    </citation>
    <scope>NUCLEOTIDE SEQUENCE [LARGE SCALE GENOMIC DNA]</scope>
    <source>
        <strain evidence="8 9">GH-12</strain>
    </source>
</reference>
<comment type="cofactor">
    <cofactor evidence="1">
        <name>FAD</name>
        <dbReference type="ChEBI" id="CHEBI:57692"/>
    </cofactor>
</comment>
<accession>A0AAW0DF78</accession>
<comment type="caution">
    <text evidence="8">The sequence shown here is derived from an EMBL/GenBank/DDBJ whole genome shotgun (WGS) entry which is preliminary data.</text>
</comment>
<dbReference type="Gene3D" id="3.50.50.60">
    <property type="entry name" value="FAD/NAD(P)-binding domain"/>
    <property type="match status" value="1"/>
</dbReference>
<evidence type="ECO:0000256" key="1">
    <source>
        <dbReference type="ARBA" id="ARBA00001974"/>
    </source>
</evidence>
<dbReference type="SUPFAM" id="SSF51905">
    <property type="entry name" value="FAD/NAD(P)-binding domain"/>
    <property type="match status" value="1"/>
</dbReference>
<proteinExistence type="inferred from homology"/>
<protein>
    <recommendedName>
        <fullName evidence="10">FAD-binding domain-containing protein</fullName>
    </recommendedName>
</protein>
<organism evidence="8 9">
    <name type="scientific">Paramarasmius palmivorus</name>
    <dbReference type="NCBI Taxonomy" id="297713"/>
    <lineage>
        <taxon>Eukaryota</taxon>
        <taxon>Fungi</taxon>
        <taxon>Dikarya</taxon>
        <taxon>Basidiomycota</taxon>
        <taxon>Agaricomycotina</taxon>
        <taxon>Agaricomycetes</taxon>
        <taxon>Agaricomycetidae</taxon>
        <taxon>Agaricales</taxon>
        <taxon>Marasmiineae</taxon>
        <taxon>Marasmiaceae</taxon>
        <taxon>Paramarasmius</taxon>
    </lineage>
</organism>
<dbReference type="InterPro" id="IPR050641">
    <property type="entry name" value="RIFMO-like"/>
</dbReference>
<dbReference type="Gene3D" id="3.40.30.20">
    <property type="match status" value="1"/>
</dbReference>
<dbReference type="Gene3D" id="3.30.70.2450">
    <property type="match status" value="1"/>
</dbReference>
<keyword evidence="3" id="KW-0285">Flavoprotein</keyword>
<evidence type="ECO:0000256" key="3">
    <source>
        <dbReference type="ARBA" id="ARBA00022630"/>
    </source>
</evidence>
<evidence type="ECO:0000313" key="9">
    <source>
        <dbReference type="Proteomes" id="UP001383192"/>
    </source>
</evidence>
<sequence>MDVPILIVGAGPSGLALALIFCRHGIPVRVIDKSNNQHIGSRACRLQPRTLELYKLLGILSTIEKRAVESSTSIQVYTSPEGFGPIQSFSLYEQLKPHPAYHRINGITLCQDDHQAILRDALQKDYALSVELGIELLSYEQSLEAVLVRLAHPNGNVEMAHFKWVIGADGAESIVREQLGLDLAGFSGLGNTYLVGDIEAEHSHCSTRWKVWGSYTYQALLLQPYTKSGKPYFHFMYGGCNVDISKLAMASQEELLEMMYNTIGRRSICFGQVVSSGIWSARNGMVNEMRHGRVFLVDAAHVHSPGGSLGINTGIQDSFNLAWKLSLVYKGLASPRPLLDSYSAERIPAIAASLGIVKNPTVSALSQNQRSRDWDLRQFDVNYRSSPIITDDLEPSESFQTTLHAGDRAPDATGLVITCSSQRTTLYDLLDAVSHTVIAFLPGDCLDYYSHITVALSRFPPVMAKTMVIHPQSTVWQHHDGVVFIDEDGYAFEHYESQPDEVKVVIIRPDGYIGAVITDVSGVEQYFAEVLNYQMAV</sequence>
<dbReference type="InterPro" id="IPR036249">
    <property type="entry name" value="Thioredoxin-like_sf"/>
</dbReference>
<dbReference type="PANTHER" id="PTHR43004">
    <property type="entry name" value="TRK SYSTEM POTASSIUM UPTAKE PROTEIN"/>
    <property type="match status" value="1"/>
</dbReference>
<evidence type="ECO:0000313" key="8">
    <source>
        <dbReference type="EMBL" id="KAK7051478.1"/>
    </source>
</evidence>
<feature type="domain" description="Phenol hydroxylase-like C-terminal dimerisation" evidence="7">
    <location>
        <begin position="468"/>
        <end position="532"/>
    </location>
</feature>
<dbReference type="AlphaFoldDB" id="A0AAW0DF78"/>
<evidence type="ECO:0000259" key="6">
    <source>
        <dbReference type="Pfam" id="PF01494"/>
    </source>
</evidence>
<dbReference type="InterPro" id="IPR002938">
    <property type="entry name" value="FAD-bd"/>
</dbReference>
<dbReference type="GO" id="GO:0016709">
    <property type="term" value="F:oxidoreductase activity, acting on paired donors, with incorporation or reduction of molecular oxygen, NAD(P)H as one donor, and incorporation of one atom of oxygen"/>
    <property type="evidence" value="ECO:0007669"/>
    <property type="project" value="UniProtKB-ARBA"/>
</dbReference>
<evidence type="ECO:0000256" key="4">
    <source>
        <dbReference type="ARBA" id="ARBA00022827"/>
    </source>
</evidence>
<dbReference type="PRINTS" id="PR00420">
    <property type="entry name" value="RNGMNOXGNASE"/>
</dbReference>
<feature type="domain" description="FAD-binding" evidence="6">
    <location>
        <begin position="2"/>
        <end position="351"/>
    </location>
</feature>
<dbReference type="InterPro" id="IPR038220">
    <property type="entry name" value="PHOX_C_sf"/>
</dbReference>
<dbReference type="Pfam" id="PF01494">
    <property type="entry name" value="FAD_binding_3"/>
    <property type="match status" value="1"/>
</dbReference>
<keyword evidence="9" id="KW-1185">Reference proteome</keyword>